<dbReference type="AlphaFoldDB" id="A0AAD9Z5N1"/>
<proteinExistence type="predicted"/>
<comment type="caution">
    <text evidence="1">The sequence shown here is derived from an EMBL/GenBank/DDBJ whole genome shotgun (WGS) entry which is preliminary data.</text>
</comment>
<evidence type="ECO:0000313" key="2">
    <source>
        <dbReference type="Proteomes" id="UP001276659"/>
    </source>
</evidence>
<sequence length="125" mass="14898">MSPLRGLQDLQAFPSFESCPDENSVDLQYYSTDNGYYFRPSRHWCLLAEITHVEYFIRLRLYVRDKSGYEFPVAFYPEGDEEPTLDQYRKGHTIAILYPHQHGFMDMTIGIRQENMYNIQVWRDG</sequence>
<organism evidence="1 2">
    <name type="scientific">Lepraria neglecta</name>
    <dbReference type="NCBI Taxonomy" id="209136"/>
    <lineage>
        <taxon>Eukaryota</taxon>
        <taxon>Fungi</taxon>
        <taxon>Dikarya</taxon>
        <taxon>Ascomycota</taxon>
        <taxon>Pezizomycotina</taxon>
        <taxon>Lecanoromycetes</taxon>
        <taxon>OSLEUM clade</taxon>
        <taxon>Lecanoromycetidae</taxon>
        <taxon>Lecanorales</taxon>
        <taxon>Lecanorineae</taxon>
        <taxon>Stereocaulaceae</taxon>
        <taxon>Lepraria</taxon>
    </lineage>
</organism>
<dbReference type="Proteomes" id="UP001276659">
    <property type="component" value="Unassembled WGS sequence"/>
</dbReference>
<protein>
    <submittedName>
        <fullName evidence="1">Uncharacterized protein</fullName>
    </submittedName>
</protein>
<keyword evidence="2" id="KW-1185">Reference proteome</keyword>
<reference evidence="1" key="1">
    <citation type="submission" date="2022-11" db="EMBL/GenBank/DDBJ databases">
        <title>Chromosomal genome sequence assembly and mating type (MAT) locus characterization of the leprose asexual lichenized fungus Lepraria neglecta (Nyl.) Erichsen.</title>
        <authorList>
            <person name="Allen J.L."/>
            <person name="Pfeffer B."/>
        </authorList>
    </citation>
    <scope>NUCLEOTIDE SEQUENCE</scope>
    <source>
        <strain evidence="1">Allen 5258</strain>
    </source>
</reference>
<accession>A0AAD9Z5N1</accession>
<name>A0AAD9Z5N1_9LECA</name>
<dbReference type="EMBL" id="JASNWA010000008">
    <property type="protein sequence ID" value="KAK3171306.1"/>
    <property type="molecule type" value="Genomic_DNA"/>
</dbReference>
<gene>
    <name evidence="1" type="ORF">OEA41_003390</name>
</gene>
<evidence type="ECO:0000313" key="1">
    <source>
        <dbReference type="EMBL" id="KAK3171306.1"/>
    </source>
</evidence>